<protein>
    <recommendedName>
        <fullName evidence="3">Universal stress protein</fullName>
    </recommendedName>
</protein>
<evidence type="ECO:0000313" key="2">
    <source>
        <dbReference type="Proteomes" id="UP001302072"/>
    </source>
</evidence>
<gene>
    <name evidence="1" type="ORF">PDM29_08825</name>
</gene>
<accession>A0ABY9YTV1</accession>
<dbReference type="RefSeq" id="WP_311193466.1">
    <property type="nucleotide sequence ID" value="NZ_CP115541.1"/>
</dbReference>
<name>A0ABY9YTV1_9GAMM</name>
<keyword evidence="2" id="KW-1185">Reference proteome</keyword>
<evidence type="ECO:0008006" key="3">
    <source>
        <dbReference type="Google" id="ProtNLM"/>
    </source>
</evidence>
<evidence type="ECO:0000313" key="1">
    <source>
        <dbReference type="EMBL" id="WNH54364.1"/>
    </source>
</evidence>
<organism evidence="1 2">
    <name type="scientific">Stenotrophomonas oahuensis</name>
    <dbReference type="NCBI Taxonomy" id="3003271"/>
    <lineage>
        <taxon>Bacteria</taxon>
        <taxon>Pseudomonadati</taxon>
        <taxon>Pseudomonadota</taxon>
        <taxon>Gammaproteobacteria</taxon>
        <taxon>Lysobacterales</taxon>
        <taxon>Lysobacteraceae</taxon>
        <taxon>Stenotrophomonas</taxon>
    </lineage>
</organism>
<sequence length="41" mass="4462">MTVLALAGTHREKAGETRLFSCALHTAVCMFNDVSIVFIHA</sequence>
<dbReference type="EMBL" id="CP115541">
    <property type="protein sequence ID" value="WNH54364.1"/>
    <property type="molecule type" value="Genomic_DNA"/>
</dbReference>
<reference evidence="1 2" key="1">
    <citation type="submission" date="2022-12" db="EMBL/GenBank/DDBJ databases">
        <title>Two new species, Stenotrophomonas aracearum and Stenotrophomonas oahuensis, isolated from Anthurium (Araceae family) in Hawaii.</title>
        <authorList>
            <person name="Chunag S.C."/>
            <person name="Dobhal S."/>
            <person name="Alvarez A."/>
            <person name="Arif M."/>
        </authorList>
    </citation>
    <scope>NUCLEOTIDE SEQUENCE [LARGE SCALE GENOMIC DNA]</scope>
    <source>
        <strain evidence="1 2">A5586</strain>
    </source>
</reference>
<proteinExistence type="predicted"/>
<dbReference type="Proteomes" id="UP001302072">
    <property type="component" value="Chromosome"/>
</dbReference>